<evidence type="ECO:0000313" key="2">
    <source>
        <dbReference type="Proteomes" id="UP001165082"/>
    </source>
</evidence>
<reference evidence="1" key="1">
    <citation type="submission" date="2022-07" db="EMBL/GenBank/DDBJ databases">
        <title>Genome analysis of Parmales, a sister group of diatoms, reveals the evolutionary specialization of diatoms from phago-mixotrophs to photoautotrophs.</title>
        <authorList>
            <person name="Ban H."/>
            <person name="Sato S."/>
            <person name="Yoshikawa S."/>
            <person name="Kazumasa Y."/>
            <person name="Nakamura Y."/>
            <person name="Ichinomiya M."/>
            <person name="Saitoh K."/>
            <person name="Sato N."/>
            <person name="Blanc-Mathieu R."/>
            <person name="Endo H."/>
            <person name="Kuwata A."/>
            <person name="Ogata H."/>
        </authorList>
    </citation>
    <scope>NUCLEOTIDE SEQUENCE</scope>
</reference>
<sequence>METILAALATVIFVGCFTLKYNGITTEMEIDELMKKTLRVMQFFSLTKRLWKKGAVGALSFLCDGKFMEAYPPKARRLLQMQLEREIVINKVLHDMFEPDPNLKTVKVGGRRVNRTPEDFVIHCGRNTEYYTNKELAEFVMDSKEGQEFVKKWEKYGVIITEDYVRECKCRCLKARRIDQCVDVIKSDFHHLRIGILKECLRLTSEKDVERQEFEVERDDAATDVERNRIDGEIDLLTEDLVNLNNIMTLLDSQERLFEKMFCPK</sequence>
<comment type="caution">
    <text evidence="1">The sequence shown here is derived from an EMBL/GenBank/DDBJ whole genome shotgun (WGS) entry which is preliminary data.</text>
</comment>
<dbReference type="OrthoDB" id="10535970at2759"/>
<gene>
    <name evidence="1" type="ORF">TrRE_jg5171</name>
</gene>
<protein>
    <submittedName>
        <fullName evidence="1">Uncharacterized protein</fullName>
    </submittedName>
</protein>
<keyword evidence="2" id="KW-1185">Reference proteome</keyword>
<dbReference type="EMBL" id="BRXZ01007805">
    <property type="protein sequence ID" value="GMI34343.1"/>
    <property type="molecule type" value="Genomic_DNA"/>
</dbReference>
<accession>A0A9W7G630</accession>
<organism evidence="1 2">
    <name type="scientific">Triparma retinervis</name>
    <dbReference type="NCBI Taxonomy" id="2557542"/>
    <lineage>
        <taxon>Eukaryota</taxon>
        <taxon>Sar</taxon>
        <taxon>Stramenopiles</taxon>
        <taxon>Ochrophyta</taxon>
        <taxon>Bolidophyceae</taxon>
        <taxon>Parmales</taxon>
        <taxon>Triparmaceae</taxon>
        <taxon>Triparma</taxon>
    </lineage>
</organism>
<proteinExistence type="predicted"/>
<name>A0A9W7G630_9STRA</name>
<feature type="non-terminal residue" evidence="1">
    <location>
        <position position="265"/>
    </location>
</feature>
<evidence type="ECO:0000313" key="1">
    <source>
        <dbReference type="EMBL" id="GMI34343.1"/>
    </source>
</evidence>
<dbReference type="Proteomes" id="UP001165082">
    <property type="component" value="Unassembled WGS sequence"/>
</dbReference>
<dbReference type="AlphaFoldDB" id="A0A9W7G630"/>